<dbReference type="PANTHER" id="PTHR43685">
    <property type="entry name" value="GLYCOSYLTRANSFERASE"/>
    <property type="match status" value="1"/>
</dbReference>
<name>A0ABD6L031_PHOVU</name>
<dbReference type="Gene3D" id="3.90.550.10">
    <property type="entry name" value="Spore Coat Polysaccharide Biosynthesis Protein SpsA, Chain A"/>
    <property type="match status" value="1"/>
</dbReference>
<evidence type="ECO:0000313" key="3">
    <source>
        <dbReference type="Proteomes" id="UP000555193"/>
    </source>
</evidence>
<evidence type="ECO:0000313" key="2">
    <source>
        <dbReference type="EMBL" id="NMW34588.1"/>
    </source>
</evidence>
<protein>
    <submittedName>
        <fullName evidence="2">Glycosyltransferase family 2 protein</fullName>
    </submittedName>
</protein>
<feature type="domain" description="Glycosyltransferase 2-like" evidence="1">
    <location>
        <begin position="14"/>
        <end position="104"/>
    </location>
</feature>
<evidence type="ECO:0000259" key="1">
    <source>
        <dbReference type="Pfam" id="PF00535"/>
    </source>
</evidence>
<dbReference type="AlphaFoldDB" id="A0ABD6L031"/>
<accession>A0ABD6L031</accession>
<gene>
    <name evidence="2" type="ORF">HKQ54_00015</name>
</gene>
<proteinExistence type="predicted"/>
<dbReference type="CDD" id="cd00761">
    <property type="entry name" value="Glyco_tranf_GTA_type"/>
    <property type="match status" value="1"/>
</dbReference>
<sequence>MNLDFERKEEINYSIIIPHKNSTVLLERCLKSIPCRKDVQVIVVDDNSENQEELNAVVGGFSQVELILTQGGGAGHARNEGLKYIRGKWVLFADADDFYNKNAFSILDN</sequence>
<dbReference type="InterPro" id="IPR001173">
    <property type="entry name" value="Glyco_trans_2-like"/>
</dbReference>
<dbReference type="EMBL" id="JABDSH010000004">
    <property type="protein sequence ID" value="NMW34588.1"/>
    <property type="molecule type" value="Genomic_DNA"/>
</dbReference>
<dbReference type="SUPFAM" id="SSF53448">
    <property type="entry name" value="Nucleotide-diphospho-sugar transferases"/>
    <property type="match status" value="1"/>
</dbReference>
<dbReference type="InterPro" id="IPR050834">
    <property type="entry name" value="Glycosyltransf_2"/>
</dbReference>
<comment type="caution">
    <text evidence="2">The sequence shown here is derived from an EMBL/GenBank/DDBJ whole genome shotgun (WGS) entry which is preliminary data.</text>
</comment>
<dbReference type="RefSeq" id="WP_172772853.1">
    <property type="nucleotide sequence ID" value="NZ_JABDSH010000004.1"/>
</dbReference>
<dbReference type="Pfam" id="PF00535">
    <property type="entry name" value="Glycos_transf_2"/>
    <property type="match status" value="1"/>
</dbReference>
<reference evidence="2 3" key="1">
    <citation type="submission" date="2020-04" db="EMBL/GenBank/DDBJ databases">
        <title>A novel gut-associated lysogenic phage, Bacteroides phage BV01, alters the host transcriptome and bile acid metabolism in Bacteroides vulgatus.</title>
        <authorList>
            <person name="Campbell D.E."/>
            <person name="Ly L."/>
            <person name="Ridlon J.M."/>
            <person name="Hsiao A."/>
            <person name="Degnan P.H."/>
        </authorList>
    </citation>
    <scope>NUCLEOTIDE SEQUENCE [LARGE SCALE GENOMIC DNA]</scope>
    <source>
        <strain evidence="2 3">VPI-4506</strain>
    </source>
</reference>
<dbReference type="PANTHER" id="PTHR43685:SF2">
    <property type="entry name" value="GLYCOSYLTRANSFERASE 2-LIKE DOMAIN-CONTAINING PROTEIN"/>
    <property type="match status" value="1"/>
</dbReference>
<dbReference type="InterPro" id="IPR029044">
    <property type="entry name" value="Nucleotide-diphossugar_trans"/>
</dbReference>
<organism evidence="2 3">
    <name type="scientific">Phocaeicola vulgatus</name>
    <name type="common">Bacteroides vulgatus</name>
    <dbReference type="NCBI Taxonomy" id="821"/>
    <lineage>
        <taxon>Bacteria</taxon>
        <taxon>Pseudomonadati</taxon>
        <taxon>Bacteroidota</taxon>
        <taxon>Bacteroidia</taxon>
        <taxon>Bacteroidales</taxon>
        <taxon>Bacteroidaceae</taxon>
        <taxon>Phocaeicola</taxon>
    </lineage>
</organism>
<dbReference type="Proteomes" id="UP000555193">
    <property type="component" value="Unassembled WGS sequence"/>
</dbReference>